<dbReference type="Gene3D" id="2.40.50.140">
    <property type="entry name" value="Nucleic acid-binding proteins"/>
    <property type="match status" value="2"/>
</dbReference>
<dbReference type="HAMAP" id="MF_01895">
    <property type="entry name" value="RNase_R"/>
    <property type="match status" value="1"/>
</dbReference>
<comment type="subcellular location">
    <subcellularLocation>
        <location evidence="2">Cytoplasm</location>
    </subcellularLocation>
</comment>
<dbReference type="GO" id="GO:0003723">
    <property type="term" value="F:RNA binding"/>
    <property type="evidence" value="ECO:0007669"/>
    <property type="project" value="UniProtKB-KW"/>
</dbReference>
<dbReference type="NCBIfam" id="TIGR00358">
    <property type="entry name" value="3_prime_RNase"/>
    <property type="match status" value="1"/>
</dbReference>
<dbReference type="EMBL" id="UOGG01000122">
    <property type="protein sequence ID" value="VAX30620.1"/>
    <property type="molecule type" value="Genomic_DNA"/>
</dbReference>
<dbReference type="InterPro" id="IPR004476">
    <property type="entry name" value="RNase_II/RNase_R"/>
</dbReference>
<dbReference type="GO" id="GO:0006402">
    <property type="term" value="P:mRNA catabolic process"/>
    <property type="evidence" value="ECO:0007669"/>
    <property type="project" value="TreeGrafter"/>
</dbReference>
<dbReference type="Pfam" id="PF08206">
    <property type="entry name" value="OB_RNB"/>
    <property type="match status" value="1"/>
</dbReference>
<feature type="domain" description="S1 motif" evidence="9">
    <location>
        <begin position="627"/>
        <end position="708"/>
    </location>
</feature>
<dbReference type="SMART" id="SM00316">
    <property type="entry name" value="S1"/>
    <property type="match status" value="1"/>
</dbReference>
<dbReference type="EC" id="3.1.13.1" evidence="3"/>
<evidence type="ECO:0000256" key="8">
    <source>
        <dbReference type="ARBA" id="ARBA00022884"/>
    </source>
</evidence>
<dbReference type="InterPro" id="IPR011129">
    <property type="entry name" value="CSD"/>
</dbReference>
<keyword evidence="6" id="KW-0378">Hydrolase</keyword>
<dbReference type="PROSITE" id="PS50126">
    <property type="entry name" value="S1"/>
    <property type="match status" value="1"/>
</dbReference>
<dbReference type="SMART" id="SM00955">
    <property type="entry name" value="RNB"/>
    <property type="match status" value="1"/>
</dbReference>
<keyword evidence="7" id="KW-0269">Exonuclease</keyword>
<dbReference type="CDD" id="cd04471">
    <property type="entry name" value="S1_RNase_R"/>
    <property type="match status" value="1"/>
</dbReference>
<organism evidence="10">
    <name type="scientific">hydrothermal vent metagenome</name>
    <dbReference type="NCBI Taxonomy" id="652676"/>
    <lineage>
        <taxon>unclassified sequences</taxon>
        <taxon>metagenomes</taxon>
        <taxon>ecological metagenomes</taxon>
    </lineage>
</organism>
<dbReference type="SMART" id="SM00357">
    <property type="entry name" value="CSP"/>
    <property type="match status" value="1"/>
</dbReference>
<evidence type="ECO:0000256" key="4">
    <source>
        <dbReference type="ARBA" id="ARBA00022490"/>
    </source>
</evidence>
<comment type="catalytic activity">
    <reaction evidence="1">
        <text>Exonucleolytic cleavage in the 3'- to 5'-direction to yield nucleoside 5'-phosphates.</text>
        <dbReference type="EC" id="3.1.13.1"/>
    </reaction>
</comment>
<dbReference type="GO" id="GO:0008859">
    <property type="term" value="F:exoribonuclease II activity"/>
    <property type="evidence" value="ECO:0007669"/>
    <property type="project" value="UniProtKB-EC"/>
</dbReference>
<keyword evidence="8" id="KW-0694">RNA-binding</keyword>
<dbReference type="InterPro" id="IPR012340">
    <property type="entry name" value="NA-bd_OB-fold"/>
</dbReference>
<dbReference type="Pfam" id="PF00773">
    <property type="entry name" value="RNB"/>
    <property type="match status" value="1"/>
</dbReference>
<dbReference type="Pfam" id="PF00575">
    <property type="entry name" value="S1"/>
    <property type="match status" value="1"/>
</dbReference>
<evidence type="ECO:0000256" key="5">
    <source>
        <dbReference type="ARBA" id="ARBA00022722"/>
    </source>
</evidence>
<dbReference type="PANTHER" id="PTHR23355">
    <property type="entry name" value="RIBONUCLEASE"/>
    <property type="match status" value="1"/>
</dbReference>
<accession>A0A3B1D6R9</accession>
<dbReference type="InterPro" id="IPR011805">
    <property type="entry name" value="RNase_R"/>
</dbReference>
<dbReference type="InterPro" id="IPR013223">
    <property type="entry name" value="RNase_B_OB_dom"/>
</dbReference>
<gene>
    <name evidence="10" type="ORF">MNBD_NITROSPINAE05-213</name>
</gene>
<evidence type="ECO:0000259" key="9">
    <source>
        <dbReference type="PROSITE" id="PS50126"/>
    </source>
</evidence>
<evidence type="ECO:0000313" key="10">
    <source>
        <dbReference type="EMBL" id="VAX30620.1"/>
    </source>
</evidence>
<reference evidence="10" key="1">
    <citation type="submission" date="2018-06" db="EMBL/GenBank/DDBJ databases">
        <authorList>
            <person name="Zhirakovskaya E."/>
        </authorList>
    </citation>
    <scope>NUCLEOTIDE SEQUENCE</scope>
</reference>
<keyword evidence="4" id="KW-0963">Cytoplasm</keyword>
<name>A0A3B1D6R9_9ZZZZ</name>
<dbReference type="InterPro" id="IPR040476">
    <property type="entry name" value="CSD2"/>
</dbReference>
<protein>
    <recommendedName>
        <fullName evidence="3">exoribonuclease II</fullName>
        <ecNumber evidence="3">3.1.13.1</ecNumber>
    </recommendedName>
</protein>
<dbReference type="AlphaFoldDB" id="A0A3B1D6R9"/>
<proteinExistence type="inferred from homology"/>
<dbReference type="NCBIfam" id="TIGR02063">
    <property type="entry name" value="RNase_R"/>
    <property type="match status" value="1"/>
</dbReference>
<dbReference type="SUPFAM" id="SSF50249">
    <property type="entry name" value="Nucleic acid-binding proteins"/>
    <property type="match status" value="3"/>
</dbReference>
<evidence type="ECO:0000256" key="7">
    <source>
        <dbReference type="ARBA" id="ARBA00022839"/>
    </source>
</evidence>
<dbReference type="GO" id="GO:0005829">
    <property type="term" value="C:cytosol"/>
    <property type="evidence" value="ECO:0007669"/>
    <property type="project" value="TreeGrafter"/>
</dbReference>
<sequence>MKLTEETILKLLRTKANRPLKVSEMVKQFSIPAPQRRELRSRLKEMAADGRLIKIRGGRYGLPDEMNLITGILNAHHKGFGFVVASKDKATDSKEKDTFISRGNMGDAMHLDLVTVRVESGRDWDRPEGKVIRILKRNTQTLVGTFEKFGRDGWVIPMEEKYLHDIFVSAKNTLKAKTGHVVSVDIETYPTKHQPPLGRVTEILGFSDDPDVEIKSILRKHGVFQEFPDKVMQAAKRISLSDIEEEEKQQRRDLSDWMIFTIDGAKAKDFDDAVSIEKMGSGYRLGVHIADVSHFVDENSVLDKEAFQRATSIYFPDAVIPMLPFQLSNEICSLKPNEKRLTMTVLIDFDSQGKVVGRKIFNSIIESKVRFTYNEVAQILESGDSKNTPKEAIESLTTMFELSRILRKNRFQTGSVDFNLPEPEVQMTADGKVQKIVAAEHNVAHELVEEFMLAANQETAKFLFEKNVPAIHRIHERPDEDKIAEFNRFLLTFGLKLDHVHNVPSIDLQKLLIKIKGHAEERTLNALLLRTMKKAVYSANDPGHYCLGFKHYTHFTSPIRRYPDLITHRQIKTFLTKRKCSERERKRLLPKIAEYCEQSSAREQNATQIEREINDLRRAQFMADKIGKIYSGIITSVTAFGFFVELTEVFVEGLVRISSITDDYYIFIETEYKLQGQRRHRTFKIGDTVKIRVASVDLAKRQIGLTLHPK</sequence>
<evidence type="ECO:0000256" key="1">
    <source>
        <dbReference type="ARBA" id="ARBA00001849"/>
    </source>
</evidence>
<evidence type="ECO:0000256" key="6">
    <source>
        <dbReference type="ARBA" id="ARBA00022801"/>
    </source>
</evidence>
<evidence type="ECO:0000256" key="2">
    <source>
        <dbReference type="ARBA" id="ARBA00004496"/>
    </source>
</evidence>
<evidence type="ECO:0000256" key="3">
    <source>
        <dbReference type="ARBA" id="ARBA00012163"/>
    </source>
</evidence>
<dbReference type="PANTHER" id="PTHR23355:SF9">
    <property type="entry name" value="DIS3-LIKE EXONUCLEASE 2"/>
    <property type="match status" value="1"/>
</dbReference>
<keyword evidence="5" id="KW-0540">Nuclease</keyword>
<dbReference type="InterPro" id="IPR050180">
    <property type="entry name" value="RNR_Ribonuclease"/>
</dbReference>
<dbReference type="InterPro" id="IPR003029">
    <property type="entry name" value="S1_domain"/>
</dbReference>
<dbReference type="InterPro" id="IPR001900">
    <property type="entry name" value="RNase_II/R"/>
</dbReference>
<dbReference type="Pfam" id="PF17876">
    <property type="entry name" value="CSD2"/>
    <property type="match status" value="1"/>
</dbReference>